<gene>
    <name evidence="4" type="ORF">HNQ41_001923</name>
</gene>
<accession>A0A840QQT4</accession>
<dbReference type="InterPro" id="IPR009057">
    <property type="entry name" value="Homeodomain-like_sf"/>
</dbReference>
<dbReference type="SUPFAM" id="SSF46689">
    <property type="entry name" value="Homeodomain-like"/>
    <property type="match status" value="1"/>
</dbReference>
<name>A0A840QQT4_9BACI</name>
<dbReference type="AlphaFoldDB" id="A0A840QQT4"/>
<keyword evidence="5" id="KW-1185">Reference proteome</keyword>
<dbReference type="Proteomes" id="UP000551878">
    <property type="component" value="Unassembled WGS sequence"/>
</dbReference>
<sequence length="229" mass="26967">MEKREIQIIRMRSYFIDATVQIIEEEGIEHVTIRRVADIAGYNSATIYNYFKEVSHLIFFAAMKYLKRYVEALPKFIEVGENAFERFLLVWECFCKYSFEEPKIYHAIFTSDLGGETPKKLIDEYYDTFPTELVNLPLELKSMFLESSLSKRGIIALEECIVSGHIKEQHAEDINEFCILIWQGMHIMMLNNRRSYTVDEATNVTMKYIRDIVLNAQHFQFKTPSILKD</sequence>
<dbReference type="PROSITE" id="PS50977">
    <property type="entry name" value="HTH_TETR_2"/>
    <property type="match status" value="1"/>
</dbReference>
<evidence type="ECO:0000256" key="1">
    <source>
        <dbReference type="ARBA" id="ARBA00023125"/>
    </source>
</evidence>
<dbReference type="Gene3D" id="1.10.357.10">
    <property type="entry name" value="Tetracycline Repressor, domain 2"/>
    <property type="match status" value="1"/>
</dbReference>
<feature type="domain" description="HTH tetR-type" evidence="3">
    <location>
        <begin position="9"/>
        <end position="69"/>
    </location>
</feature>
<dbReference type="InterPro" id="IPR001647">
    <property type="entry name" value="HTH_TetR"/>
</dbReference>
<feature type="DNA-binding region" description="H-T-H motif" evidence="2">
    <location>
        <begin position="32"/>
        <end position="51"/>
    </location>
</feature>
<proteinExistence type="predicted"/>
<evidence type="ECO:0000259" key="3">
    <source>
        <dbReference type="PROSITE" id="PS50977"/>
    </source>
</evidence>
<dbReference type="Pfam" id="PF00440">
    <property type="entry name" value="TetR_N"/>
    <property type="match status" value="1"/>
</dbReference>
<evidence type="ECO:0000313" key="4">
    <source>
        <dbReference type="EMBL" id="MBB5173734.1"/>
    </source>
</evidence>
<comment type="caution">
    <text evidence="4">The sequence shown here is derived from an EMBL/GenBank/DDBJ whole genome shotgun (WGS) entry which is preliminary data.</text>
</comment>
<protein>
    <submittedName>
        <fullName evidence="4">AcrR family transcriptional regulator</fullName>
    </submittedName>
</protein>
<organism evidence="4 5">
    <name type="scientific">Texcoconibacillus texcoconensis</name>
    <dbReference type="NCBI Taxonomy" id="1095777"/>
    <lineage>
        <taxon>Bacteria</taxon>
        <taxon>Bacillati</taxon>
        <taxon>Bacillota</taxon>
        <taxon>Bacilli</taxon>
        <taxon>Bacillales</taxon>
        <taxon>Bacillaceae</taxon>
        <taxon>Texcoconibacillus</taxon>
    </lineage>
</organism>
<evidence type="ECO:0000313" key="5">
    <source>
        <dbReference type="Proteomes" id="UP000551878"/>
    </source>
</evidence>
<keyword evidence="1 2" id="KW-0238">DNA-binding</keyword>
<dbReference type="EMBL" id="JACHHB010000007">
    <property type="protein sequence ID" value="MBB5173734.1"/>
    <property type="molecule type" value="Genomic_DNA"/>
</dbReference>
<reference evidence="4 5" key="1">
    <citation type="submission" date="2020-08" db="EMBL/GenBank/DDBJ databases">
        <title>Genomic Encyclopedia of Type Strains, Phase IV (KMG-IV): sequencing the most valuable type-strain genomes for metagenomic binning, comparative biology and taxonomic classification.</title>
        <authorList>
            <person name="Goeker M."/>
        </authorList>
    </citation>
    <scope>NUCLEOTIDE SEQUENCE [LARGE SCALE GENOMIC DNA]</scope>
    <source>
        <strain evidence="4 5">DSM 24696</strain>
    </source>
</reference>
<evidence type="ECO:0000256" key="2">
    <source>
        <dbReference type="PROSITE-ProRule" id="PRU00335"/>
    </source>
</evidence>
<dbReference type="RefSeq" id="WP_184664169.1">
    <property type="nucleotide sequence ID" value="NZ_JACHHB010000007.1"/>
</dbReference>
<dbReference type="GO" id="GO:0003677">
    <property type="term" value="F:DNA binding"/>
    <property type="evidence" value="ECO:0007669"/>
    <property type="project" value="UniProtKB-UniRule"/>
</dbReference>